<keyword evidence="2" id="KW-1003">Cell membrane</keyword>
<feature type="transmembrane region" description="Helical" evidence="11">
    <location>
        <begin position="85"/>
        <end position="107"/>
    </location>
</feature>
<dbReference type="SUPFAM" id="SSF81321">
    <property type="entry name" value="Family A G protein-coupled receptor-like"/>
    <property type="match status" value="1"/>
</dbReference>
<evidence type="ECO:0000256" key="5">
    <source>
        <dbReference type="ARBA" id="ARBA00023040"/>
    </source>
</evidence>
<organism evidence="14 15">
    <name type="scientific">Eptatretus burgeri</name>
    <name type="common">Inshore hagfish</name>
    <dbReference type="NCBI Taxonomy" id="7764"/>
    <lineage>
        <taxon>Eukaryota</taxon>
        <taxon>Metazoa</taxon>
        <taxon>Chordata</taxon>
        <taxon>Craniata</taxon>
        <taxon>Vertebrata</taxon>
        <taxon>Cyclostomata</taxon>
        <taxon>Myxini</taxon>
        <taxon>Myxiniformes</taxon>
        <taxon>Myxinidae</taxon>
        <taxon>Eptatretinae</taxon>
        <taxon>Eptatretus</taxon>
    </lineage>
</organism>
<comment type="subcellular location">
    <subcellularLocation>
        <location evidence="1">Cell membrane</location>
        <topology evidence="1">Multi-pass membrane protein</topology>
    </subcellularLocation>
</comment>
<dbReference type="PROSITE" id="PS50262">
    <property type="entry name" value="G_PROTEIN_RECEP_F1_2"/>
    <property type="match status" value="1"/>
</dbReference>
<feature type="region of interest" description="Disordered" evidence="10">
    <location>
        <begin position="28"/>
        <end position="50"/>
    </location>
</feature>
<feature type="transmembrane region" description="Helical" evidence="11">
    <location>
        <begin position="189"/>
        <end position="214"/>
    </location>
</feature>
<evidence type="ECO:0000256" key="4">
    <source>
        <dbReference type="ARBA" id="ARBA00022989"/>
    </source>
</evidence>
<dbReference type="PANTHER" id="PTHR46099">
    <property type="entry name" value="G_PROTEIN_RECEP_F1_2 DOMAIN-CONTAINING PROTEIN"/>
    <property type="match status" value="1"/>
</dbReference>
<keyword evidence="3 9" id="KW-0812">Transmembrane</keyword>
<dbReference type="InterPro" id="IPR051193">
    <property type="entry name" value="GPCR_endothelin_rcpt"/>
</dbReference>
<evidence type="ECO:0000256" key="6">
    <source>
        <dbReference type="ARBA" id="ARBA00023136"/>
    </source>
</evidence>
<keyword evidence="7 9" id="KW-0675">Receptor</keyword>
<dbReference type="PRINTS" id="PR00366">
    <property type="entry name" value="ENDOTHELINR"/>
</dbReference>
<feature type="compositionally biased region" description="Polar residues" evidence="10">
    <location>
        <begin position="35"/>
        <end position="47"/>
    </location>
</feature>
<name>A0A8C4NEE7_EPTBU</name>
<evidence type="ECO:0000256" key="2">
    <source>
        <dbReference type="ARBA" id="ARBA00022475"/>
    </source>
</evidence>
<dbReference type="Gene3D" id="1.20.1070.10">
    <property type="entry name" value="Rhodopsin 7-helix transmembrane proteins"/>
    <property type="match status" value="2"/>
</dbReference>
<evidence type="ECO:0000313" key="14">
    <source>
        <dbReference type="Ensembl" id="ENSEBUP00000004786.1"/>
    </source>
</evidence>
<reference evidence="14" key="2">
    <citation type="submission" date="2025-09" db="UniProtKB">
        <authorList>
            <consortium name="Ensembl"/>
        </authorList>
    </citation>
    <scope>IDENTIFICATION</scope>
</reference>
<dbReference type="InterPro" id="IPR000276">
    <property type="entry name" value="GPCR_Rhodpsn"/>
</dbReference>
<evidence type="ECO:0000259" key="13">
    <source>
        <dbReference type="PROSITE" id="PS50262"/>
    </source>
</evidence>
<dbReference type="GO" id="GO:0048484">
    <property type="term" value="P:enteric nervous system development"/>
    <property type="evidence" value="ECO:0007669"/>
    <property type="project" value="InterPro"/>
</dbReference>
<evidence type="ECO:0000256" key="10">
    <source>
        <dbReference type="SAM" id="MobiDB-lite"/>
    </source>
</evidence>
<dbReference type="GO" id="GO:0008217">
    <property type="term" value="P:regulation of blood pressure"/>
    <property type="evidence" value="ECO:0007669"/>
    <property type="project" value="InterPro"/>
</dbReference>
<comment type="similarity">
    <text evidence="9">Belongs to the G-protein coupled receptor 1 family.</text>
</comment>
<protein>
    <submittedName>
        <fullName evidence="14">Endothelin receptor type A</fullName>
    </submittedName>
</protein>
<keyword evidence="12" id="KW-0732">Signal</keyword>
<dbReference type="GO" id="GO:0004962">
    <property type="term" value="F:endothelin receptor activity"/>
    <property type="evidence" value="ECO:0007669"/>
    <property type="project" value="InterPro"/>
</dbReference>
<dbReference type="GO" id="GO:0042310">
    <property type="term" value="P:vasoconstriction"/>
    <property type="evidence" value="ECO:0007669"/>
    <property type="project" value="InterPro"/>
</dbReference>
<proteinExistence type="inferred from homology"/>
<dbReference type="Ensembl" id="ENSEBUT00000005224.1">
    <property type="protein sequence ID" value="ENSEBUP00000004786.1"/>
    <property type="gene ID" value="ENSEBUG00000003320.1"/>
</dbReference>
<dbReference type="GO" id="GO:0048066">
    <property type="term" value="P:developmental pigmentation"/>
    <property type="evidence" value="ECO:0007669"/>
    <property type="project" value="TreeGrafter"/>
</dbReference>
<dbReference type="Proteomes" id="UP000694388">
    <property type="component" value="Unplaced"/>
</dbReference>
<keyword evidence="6 11" id="KW-0472">Membrane</keyword>
<feature type="transmembrane region" description="Helical" evidence="11">
    <location>
        <begin position="249"/>
        <end position="267"/>
    </location>
</feature>
<dbReference type="InterPro" id="IPR017452">
    <property type="entry name" value="GPCR_Rhodpsn_7TM"/>
</dbReference>
<dbReference type="Pfam" id="PF00001">
    <property type="entry name" value="7tm_1"/>
    <property type="match status" value="2"/>
</dbReference>
<sequence length="379" mass="42001">MTCSLVGKSNLLLLLVSLPIAVYADRTAGPEGSSARPTFTTSSTPRLQSDVPAANVSGLSKRADAAPPECTSKSSVTKVFQHINTIMSCAIFVVGIIGNSTLLRIIYKNKRMRNGPNMLIASLALGDLLYIIIDIPINVYKLYAQNWPFGVVMCKTVPFLQKASLGITVFSLCVLSVDRYRAVASWNRIQGMGIPLLTALEVLAIWFISVLLALPDLFAFTMYQMDYRNTTLNVCFASSTIPFLQRREVAKTVFCLVVVFALCWLPLHVSKIIKALIYNSQDRTRCEFLSLLLMLDYIGINLASLNSCINPIALYFVSKKFKNCFKSCLCCWCQHKTLHHVTPLDERLVTAVAKWKPIGAPENGLDRTNSRSSHKSSLT</sequence>
<keyword evidence="5 9" id="KW-0297">G-protein coupled receptor</keyword>
<keyword evidence="4 11" id="KW-1133">Transmembrane helix</keyword>
<dbReference type="GO" id="GO:0005886">
    <property type="term" value="C:plasma membrane"/>
    <property type="evidence" value="ECO:0007669"/>
    <property type="project" value="UniProtKB-SubCell"/>
</dbReference>
<feature type="transmembrane region" description="Helical" evidence="11">
    <location>
        <begin position="288"/>
        <end position="317"/>
    </location>
</feature>
<evidence type="ECO:0000256" key="3">
    <source>
        <dbReference type="ARBA" id="ARBA00022692"/>
    </source>
</evidence>
<feature type="domain" description="G-protein coupled receptors family 1 profile" evidence="13">
    <location>
        <begin position="98"/>
        <end position="314"/>
    </location>
</feature>
<evidence type="ECO:0000256" key="11">
    <source>
        <dbReference type="SAM" id="Phobius"/>
    </source>
</evidence>
<evidence type="ECO:0000256" key="9">
    <source>
        <dbReference type="RuleBase" id="RU000688"/>
    </source>
</evidence>
<feature type="signal peptide" evidence="12">
    <location>
        <begin position="1"/>
        <end position="24"/>
    </location>
</feature>
<keyword evidence="8 9" id="KW-0807">Transducer</keyword>
<dbReference type="AlphaFoldDB" id="A0A8C4NEE7"/>
<evidence type="ECO:0000256" key="7">
    <source>
        <dbReference type="ARBA" id="ARBA00023170"/>
    </source>
</evidence>
<accession>A0A8C4NEE7</accession>
<dbReference type="InterPro" id="IPR000499">
    <property type="entry name" value="Endthln_rcpt"/>
</dbReference>
<dbReference type="PRINTS" id="PR00237">
    <property type="entry name" value="GPCRRHODOPSN"/>
</dbReference>
<evidence type="ECO:0000256" key="1">
    <source>
        <dbReference type="ARBA" id="ARBA00004651"/>
    </source>
</evidence>
<feature type="chain" id="PRO_5034419125" evidence="12">
    <location>
        <begin position="25"/>
        <end position="379"/>
    </location>
</feature>
<evidence type="ECO:0000256" key="12">
    <source>
        <dbReference type="SAM" id="SignalP"/>
    </source>
</evidence>
<dbReference type="GeneTree" id="ENSGT01150000286932"/>
<dbReference type="PANTHER" id="PTHR46099:SF1">
    <property type="entry name" value="ENDOTHELIN RECEPTOR TYPE B-LIKE"/>
    <property type="match status" value="1"/>
</dbReference>
<evidence type="ECO:0000256" key="8">
    <source>
        <dbReference type="ARBA" id="ARBA00023224"/>
    </source>
</evidence>
<feature type="transmembrane region" description="Helical" evidence="11">
    <location>
        <begin position="119"/>
        <end position="139"/>
    </location>
</feature>
<evidence type="ECO:0000313" key="15">
    <source>
        <dbReference type="Proteomes" id="UP000694388"/>
    </source>
</evidence>
<dbReference type="PROSITE" id="PS00237">
    <property type="entry name" value="G_PROTEIN_RECEP_F1_1"/>
    <property type="match status" value="1"/>
</dbReference>
<keyword evidence="15" id="KW-1185">Reference proteome</keyword>
<reference evidence="14" key="1">
    <citation type="submission" date="2025-08" db="UniProtKB">
        <authorList>
            <consortium name="Ensembl"/>
        </authorList>
    </citation>
    <scope>IDENTIFICATION</scope>
</reference>